<dbReference type="RefSeq" id="WP_111593099.1">
    <property type="nucleotide sequence ID" value="NZ_QLMA01000005.1"/>
</dbReference>
<feature type="binding site" evidence="2">
    <location>
        <position position="321"/>
    </location>
    <ligand>
        <name>Mg(2+)</name>
        <dbReference type="ChEBI" id="CHEBI:18420"/>
        <note>catalytic</note>
    </ligand>
</feature>
<dbReference type="Gene3D" id="3.40.570.10">
    <property type="entry name" value="Extracellular Endonuclease, subunit A"/>
    <property type="match status" value="1"/>
</dbReference>
<feature type="active site" description="Proton acceptor" evidence="1">
    <location>
        <position position="290"/>
    </location>
</feature>
<dbReference type="PANTHER" id="PTHR13966:SF5">
    <property type="entry name" value="ENDONUCLEASE G, MITOCHONDRIAL"/>
    <property type="match status" value="1"/>
</dbReference>
<protein>
    <submittedName>
        <fullName evidence="5">Endonuclease G</fullName>
    </submittedName>
</protein>
<dbReference type="AlphaFoldDB" id="A0A327VYQ4"/>
<evidence type="ECO:0000259" key="4">
    <source>
        <dbReference type="SMART" id="SM00892"/>
    </source>
</evidence>
<dbReference type="SMART" id="SM00892">
    <property type="entry name" value="Endonuclease_NS"/>
    <property type="match status" value="1"/>
</dbReference>
<dbReference type="InterPro" id="IPR020821">
    <property type="entry name" value="ENPP1-3/EXOG-like_nuc-like"/>
</dbReference>
<dbReference type="InterPro" id="IPR044925">
    <property type="entry name" value="His-Me_finger_sf"/>
</dbReference>
<name>A0A327VYQ4_9BACT</name>
<dbReference type="GO" id="GO:0016787">
    <property type="term" value="F:hydrolase activity"/>
    <property type="evidence" value="ECO:0007669"/>
    <property type="project" value="InterPro"/>
</dbReference>
<dbReference type="EMBL" id="QLMA01000005">
    <property type="protein sequence ID" value="RAJ80076.1"/>
    <property type="molecule type" value="Genomic_DNA"/>
</dbReference>
<dbReference type="Pfam" id="PF01223">
    <property type="entry name" value="Endonuclease_NS"/>
    <property type="match status" value="1"/>
</dbReference>
<evidence type="ECO:0000256" key="1">
    <source>
        <dbReference type="PIRSR" id="PIRSR640255-1"/>
    </source>
</evidence>
<keyword evidence="5" id="KW-0378">Hydrolase</keyword>
<evidence type="ECO:0000256" key="2">
    <source>
        <dbReference type="PIRSR" id="PIRSR640255-2"/>
    </source>
</evidence>
<organism evidence="5 6">
    <name type="scientific">Chitinophaga dinghuensis</name>
    <dbReference type="NCBI Taxonomy" id="1539050"/>
    <lineage>
        <taxon>Bacteria</taxon>
        <taxon>Pseudomonadati</taxon>
        <taxon>Bacteroidota</taxon>
        <taxon>Chitinophagia</taxon>
        <taxon>Chitinophagales</taxon>
        <taxon>Chitinophagaceae</taxon>
        <taxon>Chitinophaga</taxon>
    </lineage>
</organism>
<evidence type="ECO:0000259" key="3">
    <source>
        <dbReference type="SMART" id="SM00477"/>
    </source>
</evidence>
<dbReference type="InterPro" id="IPR040255">
    <property type="entry name" value="Non-specific_endonuclease"/>
</dbReference>
<evidence type="ECO:0000313" key="6">
    <source>
        <dbReference type="Proteomes" id="UP000249819"/>
    </source>
</evidence>
<dbReference type="PANTHER" id="PTHR13966">
    <property type="entry name" value="ENDONUCLEASE RELATED"/>
    <property type="match status" value="1"/>
</dbReference>
<dbReference type="GO" id="GO:0003676">
    <property type="term" value="F:nucleic acid binding"/>
    <property type="evidence" value="ECO:0007669"/>
    <property type="project" value="InterPro"/>
</dbReference>
<keyword evidence="6" id="KW-1185">Reference proteome</keyword>
<dbReference type="OrthoDB" id="9811262at2"/>
<dbReference type="SMART" id="SM00477">
    <property type="entry name" value="NUC"/>
    <property type="match status" value="1"/>
</dbReference>
<gene>
    <name evidence="5" type="ORF">CLV59_105183</name>
</gene>
<dbReference type="InterPro" id="IPR044929">
    <property type="entry name" value="DNA/RNA_non-sp_Endonuclease_sf"/>
</dbReference>
<dbReference type="PROSITE" id="PS51257">
    <property type="entry name" value="PROKAR_LIPOPROTEIN"/>
    <property type="match status" value="1"/>
</dbReference>
<evidence type="ECO:0000313" key="5">
    <source>
        <dbReference type="EMBL" id="RAJ80076.1"/>
    </source>
</evidence>
<keyword evidence="5" id="KW-0540">Nuclease</keyword>
<dbReference type="CDD" id="cd00091">
    <property type="entry name" value="NUC"/>
    <property type="match status" value="1"/>
</dbReference>
<keyword evidence="5" id="KW-0255">Endonuclease</keyword>
<keyword evidence="2" id="KW-0479">Metal-binding</keyword>
<feature type="domain" description="ENPP1-3/EXOG-like endonuclease/phosphodiesterase" evidence="3">
    <location>
        <begin position="228"/>
        <end position="438"/>
    </location>
</feature>
<reference evidence="5 6" key="1">
    <citation type="submission" date="2018-06" db="EMBL/GenBank/DDBJ databases">
        <title>Genomic Encyclopedia of Archaeal and Bacterial Type Strains, Phase II (KMG-II): from individual species to whole genera.</title>
        <authorList>
            <person name="Goeker M."/>
        </authorList>
    </citation>
    <scope>NUCLEOTIDE SEQUENCE [LARGE SCALE GENOMIC DNA]</scope>
    <source>
        <strain evidence="5 6">DSM 29821</strain>
    </source>
</reference>
<feature type="domain" description="DNA/RNA non-specific endonuclease/pyrophosphatase/phosphodiesterase" evidence="4">
    <location>
        <begin position="227"/>
        <end position="438"/>
    </location>
</feature>
<dbReference type="Proteomes" id="UP000249819">
    <property type="component" value="Unassembled WGS sequence"/>
</dbReference>
<accession>A0A327VYQ4</accession>
<proteinExistence type="predicted"/>
<dbReference type="SUPFAM" id="SSF54060">
    <property type="entry name" value="His-Me finger endonucleases"/>
    <property type="match status" value="1"/>
</dbReference>
<dbReference type="GO" id="GO:0004519">
    <property type="term" value="F:endonuclease activity"/>
    <property type="evidence" value="ECO:0007669"/>
    <property type="project" value="UniProtKB-KW"/>
</dbReference>
<dbReference type="InterPro" id="IPR001604">
    <property type="entry name" value="Endo_G_ENPP1-like_dom"/>
</dbReference>
<comment type="caution">
    <text evidence="5">The sequence shown here is derived from an EMBL/GenBank/DDBJ whole genome shotgun (WGS) entry which is preliminary data.</text>
</comment>
<sequence>MNKFIWHCTIICLAGLLFSSCRKESNIQPQDVSQSRNVTTESTVLLNEDFESGSKTAYTVGSISLNSGSWTLDDALIGNLAADLKNGSKSVRIRNTGTLSSDFSISGATGAITITIKHGTYGTDGNSTWQLWTSANNGQSWTQQGGTITTTTSLQTATFNLTGTGSLRISIRKVSGGTNRINIDDVNVTLGSGGSGGSNPTDDSNLLLGNPSNAITNITSENNYLMEKAYYALSYSRGRGTPNWVSWHIQASDLGSASRSNDFRADSTLPASWYQVQNSSYTGSGFDRGHNCPSADRTATTAANSATFLMTNMMPQAPNNNQQTWANLENYTRSLVNAGNEVYIVCGSYGQGGTGSLGGVTNTIDNGRVTVPSNIWKVVVVIPNGSNDINRINGSTRVIAVNTPNRNDISTDWTQYKTTVRAIENATGYNIMSNLRPSLQDSLETRIDP</sequence>
<dbReference type="GO" id="GO:0046872">
    <property type="term" value="F:metal ion binding"/>
    <property type="evidence" value="ECO:0007669"/>
    <property type="project" value="UniProtKB-KW"/>
</dbReference>